<dbReference type="Proteomes" id="UP000250166">
    <property type="component" value="Unassembled WGS sequence"/>
</dbReference>
<proteinExistence type="predicted"/>
<dbReference type="RefSeq" id="WP_023949898.1">
    <property type="nucleotide sequence ID" value="NZ_JAERIV010000023.1"/>
</dbReference>
<reference evidence="1 2" key="1">
    <citation type="submission" date="2018-06" db="EMBL/GenBank/DDBJ databases">
        <authorList>
            <consortium name="Pathogen Informatics"/>
            <person name="Doyle S."/>
        </authorList>
    </citation>
    <scope>NUCLEOTIDE SEQUENCE [LARGE SCALE GENOMIC DNA]</scope>
    <source>
        <strain evidence="1 2">NCTC13102</strain>
    </source>
</reference>
<protein>
    <submittedName>
        <fullName evidence="1">Uncharacterized protein</fullName>
    </submittedName>
</protein>
<name>A0A2X3B0S0_9HELI</name>
<dbReference type="EMBL" id="UAWL01000006">
    <property type="protein sequence ID" value="SQB98768.1"/>
    <property type="molecule type" value="Genomic_DNA"/>
</dbReference>
<sequence length="77" mass="8678">MTLQFSLENASDELVKAFKSMAKASGAKLKVQTSPQKNSEQKDSWQNEYKKLIKDYKAGKIKAHKNTKEAFEEAGLL</sequence>
<accession>A0A2X3B0S0</accession>
<evidence type="ECO:0000313" key="1">
    <source>
        <dbReference type="EMBL" id="SQB98768.1"/>
    </source>
</evidence>
<evidence type="ECO:0000313" key="2">
    <source>
        <dbReference type="Proteomes" id="UP000250166"/>
    </source>
</evidence>
<dbReference type="AlphaFoldDB" id="A0A2X3B0S0"/>
<organism evidence="1 2">
    <name type="scientific">Helicobacter fennelliae</name>
    <dbReference type="NCBI Taxonomy" id="215"/>
    <lineage>
        <taxon>Bacteria</taxon>
        <taxon>Pseudomonadati</taxon>
        <taxon>Campylobacterota</taxon>
        <taxon>Epsilonproteobacteria</taxon>
        <taxon>Campylobacterales</taxon>
        <taxon>Helicobacteraceae</taxon>
        <taxon>Helicobacter</taxon>
    </lineage>
</organism>
<gene>
    <name evidence="1" type="ORF">NCTC13102_01235</name>
</gene>